<dbReference type="EMBL" id="OUUY01000124">
    <property type="protein sequence ID" value="SPQ01832.1"/>
    <property type="molecule type" value="Genomic_DNA"/>
</dbReference>
<accession>A0A2U3QKC2</accession>
<feature type="coiled-coil region" evidence="1">
    <location>
        <begin position="85"/>
        <end position="129"/>
    </location>
</feature>
<gene>
    <name evidence="3" type="ORF">NBG4_740002</name>
</gene>
<keyword evidence="2" id="KW-1133">Transmembrane helix</keyword>
<dbReference type="AlphaFoldDB" id="A0A2U3QKC2"/>
<sequence length="179" mass="20342">MAEEKKEKWLNYLALTTVVFAVCATLSTFKGGNFSTLAVMSQSQASDQWSYYQAKSIKGYVYEIQKEKLELELKVMGQKAAKGIAEEYEKKLDAYAKKIKKYEDEKAKIEKEAKELERVRAEAQRHSRAFGVAVIFLQIAILLSSISALMKKKILWLLGSVVGVLGIVYFMNGFFLFIK</sequence>
<name>A0A2U3QKC2_9BACT</name>
<protein>
    <recommendedName>
        <fullName evidence="5">DUF4337 domain-containing protein</fullName>
    </recommendedName>
</protein>
<dbReference type="Pfam" id="PF14235">
    <property type="entry name" value="DUF4337"/>
    <property type="match status" value="1"/>
</dbReference>
<keyword evidence="1" id="KW-0175">Coiled coil</keyword>
<proteinExistence type="predicted"/>
<dbReference type="InterPro" id="IPR025570">
    <property type="entry name" value="DUF4337"/>
</dbReference>
<evidence type="ECO:0000313" key="3">
    <source>
        <dbReference type="EMBL" id="SPQ01832.1"/>
    </source>
</evidence>
<evidence type="ECO:0008006" key="5">
    <source>
        <dbReference type="Google" id="ProtNLM"/>
    </source>
</evidence>
<feature type="transmembrane region" description="Helical" evidence="2">
    <location>
        <begin position="129"/>
        <end position="148"/>
    </location>
</feature>
<evidence type="ECO:0000256" key="2">
    <source>
        <dbReference type="SAM" id="Phobius"/>
    </source>
</evidence>
<organism evidence="3 4">
    <name type="scientific">Candidatus Sulfobium mesophilum</name>
    <dbReference type="NCBI Taxonomy" id="2016548"/>
    <lineage>
        <taxon>Bacteria</taxon>
        <taxon>Pseudomonadati</taxon>
        <taxon>Nitrospirota</taxon>
        <taxon>Nitrospiria</taxon>
        <taxon>Nitrospirales</taxon>
        <taxon>Nitrospiraceae</taxon>
        <taxon>Candidatus Sulfobium</taxon>
    </lineage>
</organism>
<feature type="transmembrane region" description="Helical" evidence="2">
    <location>
        <begin position="154"/>
        <end position="178"/>
    </location>
</feature>
<keyword evidence="4" id="KW-1185">Reference proteome</keyword>
<evidence type="ECO:0000256" key="1">
    <source>
        <dbReference type="SAM" id="Coils"/>
    </source>
</evidence>
<dbReference type="OrthoDB" id="9806096at2"/>
<keyword evidence="2" id="KW-0472">Membrane</keyword>
<reference evidence="4" key="1">
    <citation type="submission" date="2018-03" db="EMBL/GenBank/DDBJ databases">
        <authorList>
            <person name="Zecchin S."/>
        </authorList>
    </citation>
    <scope>NUCLEOTIDE SEQUENCE [LARGE SCALE GENOMIC DNA]</scope>
</reference>
<feature type="transmembrane region" description="Helical" evidence="2">
    <location>
        <begin position="12"/>
        <end position="29"/>
    </location>
</feature>
<keyword evidence="2" id="KW-0812">Transmembrane</keyword>
<evidence type="ECO:0000313" key="4">
    <source>
        <dbReference type="Proteomes" id="UP000245125"/>
    </source>
</evidence>
<dbReference type="Proteomes" id="UP000245125">
    <property type="component" value="Unassembled WGS sequence"/>
</dbReference>